<dbReference type="HOGENOM" id="CLU_143289_0_0_6"/>
<organism evidence="2 3">
    <name type="scientific">Acinetobacter baumannii (strain SDF)</name>
    <dbReference type="NCBI Taxonomy" id="509170"/>
    <lineage>
        <taxon>Bacteria</taxon>
        <taxon>Pseudomonadati</taxon>
        <taxon>Pseudomonadota</taxon>
        <taxon>Gammaproteobacteria</taxon>
        <taxon>Moraxellales</taxon>
        <taxon>Moraxellaceae</taxon>
        <taxon>Acinetobacter</taxon>
        <taxon>Acinetobacter calcoaceticus/baumannii complex</taxon>
    </lineage>
</organism>
<dbReference type="Pfam" id="PF00583">
    <property type="entry name" value="Acetyltransf_1"/>
    <property type="match status" value="1"/>
</dbReference>
<dbReference type="AlphaFoldDB" id="B0VVG4"/>
<gene>
    <name evidence="2" type="ORF">ABSDF_p30020</name>
</gene>
<reference evidence="2 3" key="1">
    <citation type="journal article" date="2008" name="PLoS ONE">
        <title>Comparative analysis of Acinetobacters: three genomes for three lifestyles.</title>
        <authorList>
            <person name="Vallenet D."/>
            <person name="Nordmann P."/>
            <person name="Barbe V."/>
            <person name="Poirel L."/>
            <person name="Mangenot S."/>
            <person name="Bataille E."/>
            <person name="Dossat C."/>
            <person name="Gas S."/>
            <person name="Kreimeyer A."/>
            <person name="Lenoble P."/>
            <person name="Oztas S."/>
            <person name="Poulain J."/>
            <person name="Segurens B."/>
            <person name="Robert C."/>
            <person name="Abergel C."/>
            <person name="Claverie J.M."/>
            <person name="Raoult D."/>
            <person name="Medigue C."/>
            <person name="Weissenbach J."/>
            <person name="Cruveiller S."/>
        </authorList>
    </citation>
    <scope>NUCLEOTIDE SEQUENCE [LARGE SCALE GENOMIC DNA]</scope>
    <source>
        <strain evidence="2 3">SDF</strain>
        <plasmid evidence="3">p3ABSDF</plasmid>
    </source>
</reference>
<dbReference type="Gene3D" id="3.40.630.30">
    <property type="match status" value="1"/>
</dbReference>
<evidence type="ECO:0000313" key="3">
    <source>
        <dbReference type="Proteomes" id="UP000001741"/>
    </source>
</evidence>
<accession>B0VVG4</accession>
<dbReference type="SUPFAM" id="SSF55729">
    <property type="entry name" value="Acyl-CoA N-acyltransferases (Nat)"/>
    <property type="match status" value="1"/>
</dbReference>
<proteinExistence type="predicted"/>
<evidence type="ECO:0000259" key="1">
    <source>
        <dbReference type="Pfam" id="PF00583"/>
    </source>
</evidence>
<dbReference type="InterPro" id="IPR000182">
    <property type="entry name" value="GNAT_dom"/>
</dbReference>
<keyword evidence="2" id="KW-0614">Plasmid</keyword>
<geneLocation type="plasmid" evidence="2 3">
    <name>p3ABSDF</name>
</geneLocation>
<dbReference type="GO" id="GO:0016747">
    <property type="term" value="F:acyltransferase activity, transferring groups other than amino-acyl groups"/>
    <property type="evidence" value="ECO:0007669"/>
    <property type="project" value="InterPro"/>
</dbReference>
<name>B0VVG4_ACIBS</name>
<dbReference type="Proteomes" id="UP000001741">
    <property type="component" value="Plasmid p3ABSDF"/>
</dbReference>
<dbReference type="KEGG" id="abm:ABSDF_p30020"/>
<dbReference type="EMBL" id="CU468233">
    <property type="protein sequence ID" value="CAP02994.1"/>
    <property type="molecule type" value="Genomic_DNA"/>
</dbReference>
<sequence length="171" mass="19992">MLGKKMNTESFEEPKKDELIGLEEQHEISCLVQKFVMEKLGYSKVKVSSFELMQKKPRSVVTIAFNKSQNDLYLRFGKYDLADLNDQKIIVVARIGFRKKKHGYGTALLKELCHFGQQFGYRYLEVERPNPDCQAFMKKLGFKDKFHLSIDQLKRSIQEYEPSRQAVPSFI</sequence>
<feature type="domain" description="N-acetyltransferase" evidence="1">
    <location>
        <begin position="101"/>
        <end position="142"/>
    </location>
</feature>
<dbReference type="InterPro" id="IPR016181">
    <property type="entry name" value="Acyl_CoA_acyltransferase"/>
</dbReference>
<evidence type="ECO:0000313" key="2">
    <source>
        <dbReference type="EMBL" id="CAP02994.1"/>
    </source>
</evidence>
<protein>
    <recommendedName>
        <fullName evidence="1">N-acetyltransferase domain-containing protein</fullName>
    </recommendedName>
</protein>